<protein>
    <submittedName>
        <fullName evidence="2">Uncharacterized protein</fullName>
    </submittedName>
</protein>
<dbReference type="Proteomes" id="UP000887579">
    <property type="component" value="Unplaced"/>
</dbReference>
<reference evidence="2" key="1">
    <citation type="submission" date="2022-11" db="UniProtKB">
        <authorList>
            <consortium name="WormBaseParasite"/>
        </authorList>
    </citation>
    <scope>IDENTIFICATION</scope>
</reference>
<organism evidence="1 2">
    <name type="scientific">Panagrolaimus sp. ES5</name>
    <dbReference type="NCBI Taxonomy" id="591445"/>
    <lineage>
        <taxon>Eukaryota</taxon>
        <taxon>Metazoa</taxon>
        <taxon>Ecdysozoa</taxon>
        <taxon>Nematoda</taxon>
        <taxon>Chromadorea</taxon>
        <taxon>Rhabditida</taxon>
        <taxon>Tylenchina</taxon>
        <taxon>Panagrolaimomorpha</taxon>
        <taxon>Panagrolaimoidea</taxon>
        <taxon>Panagrolaimidae</taxon>
        <taxon>Panagrolaimus</taxon>
    </lineage>
</organism>
<proteinExistence type="predicted"/>
<evidence type="ECO:0000313" key="1">
    <source>
        <dbReference type="Proteomes" id="UP000887579"/>
    </source>
</evidence>
<evidence type="ECO:0000313" key="2">
    <source>
        <dbReference type="WBParaSite" id="ES5_v2.g19813.t1"/>
    </source>
</evidence>
<sequence>MLKMGVPGFDFIHDPSSVSELLNSTAEPKIPLVANGKVASKKELIEFEGNLKYPNIHLERYYLLYEKYTSCPIDKEKCNEYVAKMKELYALIKAAEDDDEKWLHWVTQVENEKFIRVNVENRLLKDMSNKKLWMLYIAYLKENNQKEMLRIYSHYCRQFSDDEELVREYWKAARSSNGLNPITVHFKTLFHFETHDVDLNGVEKENVPQDFNSIYAIQKKDDKPKLEIFFNPNNALVQSWPFKSPLMRYILLNANGTVLSKLHHSCKYFFIQRPLLP</sequence>
<dbReference type="WBParaSite" id="ES5_v2.g19813.t1">
    <property type="protein sequence ID" value="ES5_v2.g19813.t1"/>
    <property type="gene ID" value="ES5_v2.g19813"/>
</dbReference>
<accession>A0AC34FR73</accession>
<name>A0AC34FR73_9BILA</name>